<dbReference type="Gene3D" id="1.10.260.40">
    <property type="entry name" value="lambda repressor-like DNA-binding domains"/>
    <property type="match status" value="1"/>
</dbReference>
<dbReference type="EMBL" id="NSKB01000001">
    <property type="protein sequence ID" value="PAU79209.1"/>
    <property type="molecule type" value="Genomic_DNA"/>
</dbReference>
<dbReference type="Proteomes" id="UP000217771">
    <property type="component" value="Unassembled WGS sequence"/>
</dbReference>
<feature type="domain" description="HTH cro/C1-type" evidence="1">
    <location>
        <begin position="39"/>
        <end position="96"/>
    </location>
</feature>
<dbReference type="CDD" id="cd00093">
    <property type="entry name" value="HTH_XRE"/>
    <property type="match status" value="1"/>
</dbReference>
<organism evidence="2 3">
    <name type="scientific">Halomonas salipaludis</name>
    <dbReference type="NCBI Taxonomy" id="2032625"/>
    <lineage>
        <taxon>Bacteria</taxon>
        <taxon>Pseudomonadati</taxon>
        <taxon>Pseudomonadota</taxon>
        <taxon>Gammaproteobacteria</taxon>
        <taxon>Oceanospirillales</taxon>
        <taxon>Halomonadaceae</taxon>
        <taxon>Halomonas</taxon>
    </lineage>
</organism>
<dbReference type="AlphaFoldDB" id="A0A2A2F3M1"/>
<dbReference type="InterPro" id="IPR010982">
    <property type="entry name" value="Lambda_DNA-bd_dom_sf"/>
</dbReference>
<protein>
    <recommendedName>
        <fullName evidence="1">HTH cro/C1-type domain-containing protein</fullName>
    </recommendedName>
</protein>
<evidence type="ECO:0000313" key="3">
    <source>
        <dbReference type="Proteomes" id="UP000217771"/>
    </source>
</evidence>
<evidence type="ECO:0000259" key="1">
    <source>
        <dbReference type="PROSITE" id="PS50943"/>
    </source>
</evidence>
<evidence type="ECO:0000313" key="2">
    <source>
        <dbReference type="EMBL" id="PAU79209.1"/>
    </source>
</evidence>
<dbReference type="SUPFAM" id="SSF47413">
    <property type="entry name" value="lambda repressor-like DNA-binding domains"/>
    <property type="match status" value="1"/>
</dbReference>
<dbReference type="SMART" id="SM00530">
    <property type="entry name" value="HTH_XRE"/>
    <property type="match status" value="1"/>
</dbReference>
<comment type="caution">
    <text evidence="2">The sequence shown here is derived from an EMBL/GenBank/DDBJ whole genome shotgun (WGS) entry which is preliminary data.</text>
</comment>
<keyword evidence="3" id="KW-1185">Reference proteome</keyword>
<dbReference type="OrthoDB" id="9090778at2"/>
<proteinExistence type="predicted"/>
<dbReference type="PROSITE" id="PS50943">
    <property type="entry name" value="HTH_CROC1"/>
    <property type="match status" value="1"/>
</dbReference>
<name>A0A2A2F3M1_9GAMM</name>
<accession>A0A2A2F3M1</accession>
<sequence>MEQVEVAAKAAIGRRRNGGPGVPTRQEQVMLARQVGDRLREAREMQGYSQVKAAQLLGYANSAKLAKIELGNYSSQIPLWVVKRAALLYDVSVDYLLGNTESMEIGEKRSHAARDAIILMREEWERQRWRDMIATRQVQERVEAVEELVNLMSKQVGEACEALSRVEELNPRRWENVKGGSRLQSAVERAAATGRTADSKLKRLHRDARSAAGGVQPELELVYT</sequence>
<reference evidence="2 3" key="1">
    <citation type="submission" date="2017-08" db="EMBL/GenBank/DDBJ databases">
        <title>Halomonas alkalisoli sp. nov., isolated from saline alkaline soil.</title>
        <authorList>
            <person name="Wang D."/>
            <person name="Zhang G."/>
        </authorList>
    </citation>
    <scope>NUCLEOTIDE SEQUENCE [LARGE SCALE GENOMIC DNA]</scope>
    <source>
        <strain evidence="2 3">WRN001</strain>
    </source>
</reference>
<dbReference type="GO" id="GO:0003677">
    <property type="term" value="F:DNA binding"/>
    <property type="evidence" value="ECO:0007669"/>
    <property type="project" value="InterPro"/>
</dbReference>
<dbReference type="InterPro" id="IPR001387">
    <property type="entry name" value="Cro/C1-type_HTH"/>
</dbReference>
<gene>
    <name evidence="2" type="ORF">CK498_02240</name>
</gene>